<keyword evidence="3" id="KW-0812">Transmembrane</keyword>
<sequence>MQERKLGTPENRERGGRSYKLNTGENTFWWRHERNTGQVQSKVSEQTGGQTDQTRRQNRTDTEQGQGVTQCVNITYSFFFYVCVCVCTGCFGFWCPYCLMCNTTKKYGECMCLPLVELCFGGLIPPVTYSMRSSMRERYHIQGSMCDDCCVSTCCGICAWCQIARELKYRRQQPQVIVNSSVNVAFQSPMAAIPHPQVITH</sequence>
<evidence type="ECO:0000256" key="2">
    <source>
        <dbReference type="SAM" id="MobiDB-lite"/>
    </source>
</evidence>
<dbReference type="NCBIfam" id="TIGR01571">
    <property type="entry name" value="A_thal_Cys_rich"/>
    <property type="match status" value="1"/>
</dbReference>
<reference evidence="4" key="1">
    <citation type="submission" date="2025-08" db="UniProtKB">
        <authorList>
            <consortium name="Ensembl"/>
        </authorList>
    </citation>
    <scope>IDENTIFICATION</scope>
</reference>
<organism evidence="4 5">
    <name type="scientific">Astyanax mexicanus</name>
    <name type="common">Blind cave fish</name>
    <name type="synonym">Astyanax fasciatus mexicanus</name>
    <dbReference type="NCBI Taxonomy" id="7994"/>
    <lineage>
        <taxon>Eukaryota</taxon>
        <taxon>Metazoa</taxon>
        <taxon>Chordata</taxon>
        <taxon>Craniata</taxon>
        <taxon>Vertebrata</taxon>
        <taxon>Euteleostomi</taxon>
        <taxon>Actinopterygii</taxon>
        <taxon>Neopterygii</taxon>
        <taxon>Teleostei</taxon>
        <taxon>Ostariophysi</taxon>
        <taxon>Characiformes</taxon>
        <taxon>Characoidei</taxon>
        <taxon>Acestrorhamphidae</taxon>
        <taxon>Acestrorhamphinae</taxon>
        <taxon>Astyanax</taxon>
    </lineage>
</organism>
<feature type="region of interest" description="Disordered" evidence="2">
    <location>
        <begin position="1"/>
        <end position="21"/>
    </location>
</feature>
<name>A0A8B9L504_ASTMX</name>
<feature type="compositionally biased region" description="Basic and acidic residues" evidence="2">
    <location>
        <begin position="1"/>
        <end position="16"/>
    </location>
</feature>
<accession>A0A8B9L504</accession>
<feature type="transmembrane region" description="Helical" evidence="3">
    <location>
        <begin position="78"/>
        <end position="99"/>
    </location>
</feature>
<dbReference type="AlphaFoldDB" id="A0A8B9L504"/>
<dbReference type="Proteomes" id="UP000694621">
    <property type="component" value="Unplaced"/>
</dbReference>
<comment type="similarity">
    <text evidence="1">Belongs to the cornifelin family.</text>
</comment>
<dbReference type="InterPro" id="IPR006461">
    <property type="entry name" value="PLAC_motif_containing"/>
</dbReference>
<evidence type="ECO:0000256" key="1">
    <source>
        <dbReference type="ARBA" id="ARBA00009024"/>
    </source>
</evidence>
<dbReference type="Ensembl" id="ENSAMXT00005048826.1">
    <property type="protein sequence ID" value="ENSAMXP00005044931.1"/>
    <property type="gene ID" value="ENSAMXG00005020830.1"/>
</dbReference>
<dbReference type="PANTHER" id="PTHR15907">
    <property type="entry name" value="DUF614 FAMILY PROTEIN-RELATED"/>
    <property type="match status" value="1"/>
</dbReference>
<evidence type="ECO:0000256" key="3">
    <source>
        <dbReference type="SAM" id="Phobius"/>
    </source>
</evidence>
<evidence type="ECO:0000313" key="5">
    <source>
        <dbReference type="Proteomes" id="UP000694621"/>
    </source>
</evidence>
<evidence type="ECO:0000313" key="4">
    <source>
        <dbReference type="Ensembl" id="ENSAMXP00005044931.1"/>
    </source>
</evidence>
<keyword evidence="3" id="KW-0472">Membrane</keyword>
<keyword evidence="3" id="KW-1133">Transmembrane helix</keyword>
<protein>
    <submittedName>
        <fullName evidence="4">Plac8 onzin related protein 6</fullName>
    </submittedName>
</protein>
<dbReference type="Pfam" id="PF04749">
    <property type="entry name" value="PLAC8"/>
    <property type="match status" value="1"/>
</dbReference>
<feature type="region of interest" description="Disordered" evidence="2">
    <location>
        <begin position="37"/>
        <end position="61"/>
    </location>
</feature>
<proteinExistence type="inferred from homology"/>